<evidence type="ECO:0000256" key="3">
    <source>
        <dbReference type="ARBA" id="ARBA00022777"/>
    </source>
</evidence>
<gene>
    <name evidence="5" type="ORF">FPZ49_13260</name>
</gene>
<organism evidence="5 6">
    <name type="scientific">Paenibacillus cremeus</name>
    <dbReference type="NCBI Taxonomy" id="2163881"/>
    <lineage>
        <taxon>Bacteria</taxon>
        <taxon>Bacillati</taxon>
        <taxon>Bacillota</taxon>
        <taxon>Bacilli</taxon>
        <taxon>Bacillales</taxon>
        <taxon>Paenibacillaceae</taxon>
        <taxon>Paenibacillus</taxon>
    </lineage>
</organism>
<dbReference type="Gene3D" id="3.40.50.10350">
    <property type="entry name" value="Glycerate kinase, domain 1"/>
    <property type="match status" value="1"/>
</dbReference>
<dbReference type="PANTHER" id="PTHR21599:SF0">
    <property type="entry name" value="GLYCERATE KINASE"/>
    <property type="match status" value="1"/>
</dbReference>
<dbReference type="RefSeq" id="WP_144847360.1">
    <property type="nucleotide sequence ID" value="NZ_VNJI01000014.1"/>
</dbReference>
<protein>
    <submittedName>
        <fullName evidence="5">Glycerate kinase</fullName>
    </submittedName>
</protein>
<name>A0A559KBE4_9BACL</name>
<accession>A0A559KBE4</accession>
<dbReference type="PIRSF" id="PIRSF006078">
    <property type="entry name" value="GlxK"/>
    <property type="match status" value="1"/>
</dbReference>
<keyword evidence="6" id="KW-1185">Reference proteome</keyword>
<dbReference type="EMBL" id="VNJI01000014">
    <property type="protein sequence ID" value="TVY09413.1"/>
    <property type="molecule type" value="Genomic_DNA"/>
</dbReference>
<keyword evidence="2 4" id="KW-0808">Transferase</keyword>
<dbReference type="Proteomes" id="UP000317036">
    <property type="component" value="Unassembled WGS sequence"/>
</dbReference>
<dbReference type="NCBIfam" id="TIGR00045">
    <property type="entry name" value="glycerate kinase"/>
    <property type="match status" value="1"/>
</dbReference>
<evidence type="ECO:0000256" key="2">
    <source>
        <dbReference type="ARBA" id="ARBA00022679"/>
    </source>
</evidence>
<dbReference type="InterPro" id="IPR036129">
    <property type="entry name" value="Glycerate_kinase_sf"/>
</dbReference>
<dbReference type="Gene3D" id="3.90.1510.10">
    <property type="entry name" value="Glycerate kinase, domain 2"/>
    <property type="match status" value="1"/>
</dbReference>
<evidence type="ECO:0000313" key="6">
    <source>
        <dbReference type="Proteomes" id="UP000317036"/>
    </source>
</evidence>
<dbReference type="AlphaFoldDB" id="A0A559KBE4"/>
<proteinExistence type="inferred from homology"/>
<comment type="caution">
    <text evidence="5">The sequence shown here is derived from an EMBL/GenBank/DDBJ whole genome shotgun (WGS) entry which is preliminary data.</text>
</comment>
<dbReference type="PANTHER" id="PTHR21599">
    <property type="entry name" value="GLYCERATE KINASE"/>
    <property type="match status" value="1"/>
</dbReference>
<dbReference type="InterPro" id="IPR018193">
    <property type="entry name" value="Glyc_kinase_flavodox-like_fold"/>
</dbReference>
<dbReference type="GO" id="GO:0031388">
    <property type="term" value="P:organic acid phosphorylation"/>
    <property type="evidence" value="ECO:0007669"/>
    <property type="project" value="UniProtKB-UniRule"/>
</dbReference>
<dbReference type="SUPFAM" id="SSF110738">
    <property type="entry name" value="Glycerate kinase I"/>
    <property type="match status" value="1"/>
</dbReference>
<comment type="similarity">
    <text evidence="1 4">Belongs to the glycerate kinase type-1 family.</text>
</comment>
<dbReference type="InterPro" id="IPR004381">
    <property type="entry name" value="Glycerate_kinase"/>
</dbReference>
<evidence type="ECO:0000313" key="5">
    <source>
        <dbReference type="EMBL" id="TVY09413.1"/>
    </source>
</evidence>
<sequence length="388" mass="39831">MKFVIAPDSYKGSLSAVEVGETMARAVLAELPLAEVRVIPMADGGEGTVDALVGATHGSTVAVQAVGPMGEPVDTYFGVLPMGEGHAPVVVLEAANIFGLPMVAPEQRNPLYTTSRGMGDVIRAALDQGYRQFVIGLGGSSTNDGGLGMLSALGARFTDRDGTLAEGFGRELATLAKADLSGLDPRLGECRLTVACDVTNPLLGPQGASHIFGPQKGATPELVQHLDQALGAYADLVEGQLSLSLREHPGAGAAGGLGFALLALGAKLVPGAEVVEQMTGLKQQIAEADWVLTGEGRSDGQTLFGKLPFHVAQVAKEAGKGAILISGGLGDGSEALNAHFAGCFSIVRGPASLQACMEEAEFNLFECTRSVVRLIGVASQRSCGGEPR</sequence>
<evidence type="ECO:0000256" key="1">
    <source>
        <dbReference type="ARBA" id="ARBA00006284"/>
    </source>
</evidence>
<reference evidence="5 6" key="1">
    <citation type="submission" date="2019-07" db="EMBL/GenBank/DDBJ databases">
        <authorList>
            <person name="Kim J."/>
        </authorList>
    </citation>
    <scope>NUCLEOTIDE SEQUENCE [LARGE SCALE GENOMIC DNA]</scope>
    <source>
        <strain evidence="5 6">JC52</strain>
    </source>
</reference>
<evidence type="ECO:0000256" key="4">
    <source>
        <dbReference type="PIRNR" id="PIRNR006078"/>
    </source>
</evidence>
<dbReference type="Pfam" id="PF02595">
    <property type="entry name" value="Gly_kinase"/>
    <property type="match status" value="1"/>
</dbReference>
<dbReference type="OrthoDB" id="9774290at2"/>
<keyword evidence="3 4" id="KW-0418">Kinase</keyword>
<dbReference type="InterPro" id="IPR018197">
    <property type="entry name" value="Glycerate_kinase_RE-like"/>
</dbReference>
<dbReference type="GO" id="GO:0008887">
    <property type="term" value="F:glycerate kinase activity"/>
    <property type="evidence" value="ECO:0007669"/>
    <property type="project" value="UniProtKB-UniRule"/>
</dbReference>